<dbReference type="InterPro" id="IPR029062">
    <property type="entry name" value="Class_I_gatase-like"/>
</dbReference>
<dbReference type="CDD" id="cd01745">
    <property type="entry name" value="GATase1_2"/>
    <property type="match status" value="1"/>
</dbReference>
<keyword evidence="7" id="KW-1185">Reference proteome</keyword>
<comment type="function">
    <text evidence="3">Involved in the breakdown of putrescine via hydrolysis of the gamma-glutamyl linkage of gamma-glutamyl-gamma-aminobutyrate.</text>
</comment>
<organism evidence="6 7">
    <name type="scientific">Burkholderia plantarii</name>
    <dbReference type="NCBI Taxonomy" id="41899"/>
    <lineage>
        <taxon>Bacteria</taxon>
        <taxon>Pseudomonadati</taxon>
        <taxon>Pseudomonadota</taxon>
        <taxon>Betaproteobacteria</taxon>
        <taxon>Burkholderiales</taxon>
        <taxon>Burkholderiaceae</taxon>
        <taxon>Burkholderia</taxon>
    </lineage>
</organism>
<dbReference type="PANTHER" id="PTHR43235:SF1">
    <property type="entry name" value="GLUTAMINE AMIDOTRANSFERASE PB2B2.05-RELATED"/>
    <property type="match status" value="1"/>
</dbReference>
<dbReference type="HOGENOM" id="CLU_030756_0_0_4"/>
<evidence type="ECO:0000256" key="4">
    <source>
        <dbReference type="ARBA" id="ARBA00060634"/>
    </source>
</evidence>
<reference evidence="6 7" key="2">
    <citation type="journal article" date="2016" name="Appl. Microbiol. Biotechnol.">
        <title>Mutations improving production and secretion of extracellular lipase by Burkholderia glumae PG1.</title>
        <authorList>
            <person name="Knapp A."/>
            <person name="Voget S."/>
            <person name="Gao R."/>
            <person name="Zaburannyi N."/>
            <person name="Krysciak D."/>
            <person name="Breuer M."/>
            <person name="Hauer B."/>
            <person name="Streit W.R."/>
            <person name="Muller R."/>
            <person name="Daniel R."/>
            <person name="Jaeger K.E."/>
        </authorList>
    </citation>
    <scope>NUCLEOTIDE SEQUENCE [LARGE SCALE GENOMIC DNA]</scope>
    <source>
        <strain evidence="6 7">PG1</strain>
    </source>
</reference>
<dbReference type="InterPro" id="IPR011697">
    <property type="entry name" value="Peptidase_C26"/>
</dbReference>
<evidence type="ECO:0000256" key="5">
    <source>
        <dbReference type="ARBA" id="ARBA00066788"/>
    </source>
</evidence>
<sequence length="276" mass="28690">MNRSRTVRPVVAVSADRGMAGPHPSHSAGEKYLDAVVDGAGALAFVLPALGERQPVPDLLAAIDGLLLTGSYSNLEPRRYHGPASAPGTLHDPARDATTLPLARAAIAAGVPVLALCRGLQELNVMFGGTLHQRLHDVPGLADHREDKAAPLDAQYGPAHPVRLVPGGLLARLAGGAAEVRVNSLHAQGIDRLGDGLVAEAVAPDGLIEAVSVRDAPGFVLGVQWHPEWQFAKHPLSRAIFAAFGDACRARVRGVAEAAAGATPRAGTRRQSSQRG</sequence>
<evidence type="ECO:0000313" key="6">
    <source>
        <dbReference type="EMBL" id="AJK47161.1"/>
    </source>
</evidence>
<protein>
    <recommendedName>
        <fullName evidence="5">gamma-glutamyl-gamma-aminobutyrate hydrolase</fullName>
        <ecNumber evidence="5">3.5.1.94</ecNumber>
    </recommendedName>
</protein>
<proteinExistence type="inferred from homology"/>
<comment type="pathway">
    <text evidence="4">Amine and polyamine degradation; putrescine degradation; 4-aminobutanoate from putrescine: step 4/4.</text>
</comment>
<dbReference type="InterPro" id="IPR044668">
    <property type="entry name" value="PuuD-like"/>
</dbReference>
<dbReference type="OrthoDB" id="9813383at2"/>
<evidence type="ECO:0000256" key="2">
    <source>
        <dbReference type="ARBA" id="ARBA00052718"/>
    </source>
</evidence>
<evidence type="ECO:0000256" key="1">
    <source>
        <dbReference type="ARBA" id="ARBA00011083"/>
    </source>
</evidence>
<dbReference type="GO" id="GO:0006598">
    <property type="term" value="P:polyamine catabolic process"/>
    <property type="evidence" value="ECO:0007669"/>
    <property type="project" value="TreeGrafter"/>
</dbReference>
<dbReference type="Gene3D" id="3.40.50.880">
    <property type="match status" value="1"/>
</dbReference>
<gene>
    <name evidence="6" type="primary">puuD</name>
    <name evidence="6" type="ORF">BGL_1c26740</name>
</gene>
<dbReference type="AlphaFoldDB" id="A0A0B6S4K3"/>
<dbReference type="SUPFAM" id="SSF52317">
    <property type="entry name" value="Class I glutamine amidotransferase-like"/>
    <property type="match status" value="1"/>
</dbReference>
<dbReference type="GO" id="GO:0005829">
    <property type="term" value="C:cytosol"/>
    <property type="evidence" value="ECO:0007669"/>
    <property type="project" value="TreeGrafter"/>
</dbReference>
<keyword evidence="6" id="KW-0378">Hydrolase</keyword>
<evidence type="ECO:0000313" key="7">
    <source>
        <dbReference type="Proteomes" id="UP000031838"/>
    </source>
</evidence>
<dbReference type="EC" id="3.5.1.94" evidence="5"/>
<evidence type="ECO:0000256" key="3">
    <source>
        <dbReference type="ARBA" id="ARBA00055068"/>
    </source>
</evidence>
<dbReference type="EMBL" id="CP002580">
    <property type="protein sequence ID" value="AJK47161.1"/>
    <property type="molecule type" value="Genomic_DNA"/>
</dbReference>
<dbReference type="GO" id="GO:0033969">
    <property type="term" value="F:gamma-glutamyl-gamma-aminobutyrate hydrolase activity"/>
    <property type="evidence" value="ECO:0007669"/>
    <property type="project" value="UniProtKB-EC"/>
</dbReference>
<dbReference type="Pfam" id="PF07722">
    <property type="entry name" value="Peptidase_C26"/>
    <property type="match status" value="1"/>
</dbReference>
<dbReference type="FunFam" id="3.40.50.880:FF:000030">
    <property type="entry name" value="Gamma-glutamyl-gamma-aminobutyrate hydrolase PuuD"/>
    <property type="match status" value="1"/>
</dbReference>
<dbReference type="KEGG" id="bgp:BGL_1c26740"/>
<dbReference type="PROSITE" id="PS51273">
    <property type="entry name" value="GATASE_TYPE_1"/>
    <property type="match status" value="1"/>
</dbReference>
<accession>A0A0B6S4K3</accession>
<name>A0A0B6S4K3_BURPL</name>
<dbReference type="PANTHER" id="PTHR43235">
    <property type="entry name" value="GLUTAMINE AMIDOTRANSFERASE PB2B2.05-RELATED"/>
    <property type="match status" value="1"/>
</dbReference>
<dbReference type="KEGG" id="bpla:bpln_1g26040"/>
<comment type="catalytic activity">
    <reaction evidence="2">
        <text>4-(gamma-L-glutamylamino)butanoate + H2O = 4-aminobutanoate + L-glutamate</text>
        <dbReference type="Rhea" id="RHEA:19737"/>
        <dbReference type="ChEBI" id="CHEBI:15377"/>
        <dbReference type="ChEBI" id="CHEBI:29985"/>
        <dbReference type="ChEBI" id="CHEBI:58800"/>
        <dbReference type="ChEBI" id="CHEBI:59888"/>
        <dbReference type="EC" id="3.5.1.94"/>
    </reaction>
</comment>
<reference evidence="7" key="1">
    <citation type="submission" date="2011-03" db="EMBL/GenBank/DDBJ databases">
        <authorList>
            <person name="Voget S."/>
            <person name="Streit W.R."/>
            <person name="Jaeger K.E."/>
            <person name="Daniel R."/>
        </authorList>
    </citation>
    <scope>NUCLEOTIDE SEQUENCE [LARGE SCALE GENOMIC DNA]</scope>
    <source>
        <strain evidence="7">PG1</strain>
    </source>
</reference>
<dbReference type="RefSeq" id="WP_042625523.1">
    <property type="nucleotide sequence ID" value="NZ_BSTO01000002.1"/>
</dbReference>
<dbReference type="Proteomes" id="UP000031838">
    <property type="component" value="Chromosome 1"/>
</dbReference>
<comment type="similarity">
    <text evidence="1">Belongs to the peptidase C26 family.</text>
</comment>